<dbReference type="Proteomes" id="UP000821853">
    <property type="component" value="Unassembled WGS sequence"/>
</dbReference>
<evidence type="ECO:0000313" key="3">
    <source>
        <dbReference type="Proteomes" id="UP000821853"/>
    </source>
</evidence>
<protein>
    <submittedName>
        <fullName evidence="2">Uncharacterized protein</fullName>
    </submittedName>
</protein>
<comment type="caution">
    <text evidence="2">The sequence shown here is derived from an EMBL/GenBank/DDBJ whole genome shotgun (WGS) entry which is preliminary data.</text>
</comment>
<evidence type="ECO:0000256" key="1">
    <source>
        <dbReference type="SAM" id="MobiDB-lite"/>
    </source>
</evidence>
<name>A0A9J6H794_HAELO</name>
<dbReference type="VEuPathDB" id="VectorBase:HLOH_050625"/>
<dbReference type="EMBL" id="JABSTR010000625">
    <property type="protein sequence ID" value="KAH9382906.1"/>
    <property type="molecule type" value="Genomic_DNA"/>
</dbReference>
<feature type="region of interest" description="Disordered" evidence="1">
    <location>
        <begin position="72"/>
        <end position="94"/>
    </location>
</feature>
<proteinExistence type="predicted"/>
<sequence length="165" mass="17794">MAWKSCCSTGESRRHFGKKTTTTTKGTDVLHLGSEEMLIPPNVSRCVEFKNTTSCRIQSAAIYRTFSESAATPRLSAADRTAPGPATTQDDLGNHGGRMCVEMPGEDFVPNETVGWTAHSRRTSRLGTELKAGREPALGDSWAAGQLDSARSNMDFGNARDGLKV</sequence>
<organism evidence="2 3">
    <name type="scientific">Haemaphysalis longicornis</name>
    <name type="common">Bush tick</name>
    <dbReference type="NCBI Taxonomy" id="44386"/>
    <lineage>
        <taxon>Eukaryota</taxon>
        <taxon>Metazoa</taxon>
        <taxon>Ecdysozoa</taxon>
        <taxon>Arthropoda</taxon>
        <taxon>Chelicerata</taxon>
        <taxon>Arachnida</taxon>
        <taxon>Acari</taxon>
        <taxon>Parasitiformes</taxon>
        <taxon>Ixodida</taxon>
        <taxon>Ixodoidea</taxon>
        <taxon>Ixodidae</taxon>
        <taxon>Haemaphysalinae</taxon>
        <taxon>Haemaphysalis</taxon>
    </lineage>
</organism>
<keyword evidence="3" id="KW-1185">Reference proteome</keyword>
<gene>
    <name evidence="2" type="ORF">HPB48_023531</name>
</gene>
<accession>A0A9J6H794</accession>
<feature type="compositionally biased region" description="Polar residues" evidence="1">
    <location>
        <begin position="1"/>
        <end position="10"/>
    </location>
</feature>
<reference evidence="2 3" key="1">
    <citation type="journal article" date="2020" name="Cell">
        <title>Large-Scale Comparative Analyses of Tick Genomes Elucidate Their Genetic Diversity and Vector Capacities.</title>
        <authorList>
            <consortium name="Tick Genome and Microbiome Consortium (TIGMIC)"/>
            <person name="Jia N."/>
            <person name="Wang J."/>
            <person name="Shi W."/>
            <person name="Du L."/>
            <person name="Sun Y."/>
            <person name="Zhan W."/>
            <person name="Jiang J.F."/>
            <person name="Wang Q."/>
            <person name="Zhang B."/>
            <person name="Ji P."/>
            <person name="Bell-Sakyi L."/>
            <person name="Cui X.M."/>
            <person name="Yuan T.T."/>
            <person name="Jiang B.G."/>
            <person name="Yang W.F."/>
            <person name="Lam T.T."/>
            <person name="Chang Q.C."/>
            <person name="Ding S.J."/>
            <person name="Wang X.J."/>
            <person name="Zhu J.G."/>
            <person name="Ruan X.D."/>
            <person name="Zhao L."/>
            <person name="Wei J.T."/>
            <person name="Ye R.Z."/>
            <person name="Que T.C."/>
            <person name="Du C.H."/>
            <person name="Zhou Y.H."/>
            <person name="Cheng J.X."/>
            <person name="Dai P.F."/>
            <person name="Guo W.B."/>
            <person name="Han X.H."/>
            <person name="Huang E.J."/>
            <person name="Li L.F."/>
            <person name="Wei W."/>
            <person name="Gao Y.C."/>
            <person name="Liu J.Z."/>
            <person name="Shao H.Z."/>
            <person name="Wang X."/>
            <person name="Wang C.C."/>
            <person name="Yang T.C."/>
            <person name="Huo Q.B."/>
            <person name="Li W."/>
            <person name="Chen H.Y."/>
            <person name="Chen S.E."/>
            <person name="Zhou L.G."/>
            <person name="Ni X.B."/>
            <person name="Tian J.H."/>
            <person name="Sheng Y."/>
            <person name="Liu T."/>
            <person name="Pan Y.S."/>
            <person name="Xia L.Y."/>
            <person name="Li J."/>
            <person name="Zhao F."/>
            <person name="Cao W.C."/>
        </authorList>
    </citation>
    <scope>NUCLEOTIDE SEQUENCE [LARGE SCALE GENOMIC DNA]</scope>
    <source>
        <strain evidence="2">HaeL-2018</strain>
    </source>
</reference>
<feature type="region of interest" description="Disordered" evidence="1">
    <location>
        <begin position="1"/>
        <end position="21"/>
    </location>
</feature>
<dbReference type="AlphaFoldDB" id="A0A9J6H794"/>
<evidence type="ECO:0000313" key="2">
    <source>
        <dbReference type="EMBL" id="KAH9382906.1"/>
    </source>
</evidence>